<dbReference type="AlphaFoldDB" id="A0A1M5XW21"/>
<dbReference type="Proteomes" id="UP000184241">
    <property type="component" value="Unassembled WGS sequence"/>
</dbReference>
<evidence type="ECO:0000313" key="2">
    <source>
        <dbReference type="Proteomes" id="UP000184241"/>
    </source>
</evidence>
<dbReference type="EMBL" id="FQXU01000005">
    <property type="protein sequence ID" value="SHI04035.1"/>
    <property type="molecule type" value="Genomic_DNA"/>
</dbReference>
<organism evidence="1 2">
    <name type="scientific">Clostridium intestinale DSM 6191</name>
    <dbReference type="NCBI Taxonomy" id="1121320"/>
    <lineage>
        <taxon>Bacteria</taxon>
        <taxon>Bacillati</taxon>
        <taxon>Bacillota</taxon>
        <taxon>Clostridia</taxon>
        <taxon>Eubacteriales</taxon>
        <taxon>Clostridiaceae</taxon>
        <taxon>Clostridium</taxon>
    </lineage>
</organism>
<evidence type="ECO:0000313" key="1">
    <source>
        <dbReference type="EMBL" id="SHI04035.1"/>
    </source>
</evidence>
<sequence length="67" mass="7299">MINISITIDVKNPGEVAANHGIPGFVPQDLIRGKVESEIKSTIIKKLKVALADELRRNGVKCNMNIS</sequence>
<dbReference type="RefSeq" id="WP_021800858.1">
    <property type="nucleotide sequence ID" value="NZ_FQXU01000005.1"/>
</dbReference>
<accession>A0A1M5XW21</accession>
<protein>
    <submittedName>
        <fullName evidence="1">Uncharacterized protein</fullName>
    </submittedName>
</protein>
<reference evidence="1 2" key="1">
    <citation type="submission" date="2016-11" db="EMBL/GenBank/DDBJ databases">
        <authorList>
            <person name="Jaros S."/>
            <person name="Januszkiewicz K."/>
            <person name="Wedrychowicz H."/>
        </authorList>
    </citation>
    <scope>NUCLEOTIDE SEQUENCE [LARGE SCALE GENOMIC DNA]</scope>
    <source>
        <strain evidence="1 2">DSM 6191</strain>
    </source>
</reference>
<proteinExistence type="predicted"/>
<gene>
    <name evidence="1" type="ORF">SAMN02745941_01681</name>
</gene>
<name>A0A1M5XW21_9CLOT</name>